<evidence type="ECO:0000256" key="1">
    <source>
        <dbReference type="ARBA" id="ARBA00008361"/>
    </source>
</evidence>
<dbReference type="Gene3D" id="3.40.50.150">
    <property type="entry name" value="Vaccinia Virus protein VP39"/>
    <property type="match status" value="1"/>
</dbReference>
<name>A0A368NH45_AGRVI</name>
<dbReference type="PANTHER" id="PTHR44942:SF4">
    <property type="entry name" value="METHYLTRANSFERASE TYPE 11 DOMAIN-CONTAINING PROTEIN"/>
    <property type="match status" value="1"/>
</dbReference>
<evidence type="ECO:0000313" key="7">
    <source>
        <dbReference type="Proteomes" id="UP000436911"/>
    </source>
</evidence>
<gene>
    <name evidence="6" type="ORF">DXT89_16620</name>
</gene>
<organism evidence="6 7">
    <name type="scientific">Agrobacterium vitis</name>
    <name type="common">Rhizobium vitis</name>
    <dbReference type="NCBI Taxonomy" id="373"/>
    <lineage>
        <taxon>Bacteria</taxon>
        <taxon>Pseudomonadati</taxon>
        <taxon>Pseudomonadota</taxon>
        <taxon>Alphaproteobacteria</taxon>
        <taxon>Hyphomicrobiales</taxon>
        <taxon>Rhizobiaceae</taxon>
        <taxon>Rhizobium/Agrobacterium group</taxon>
        <taxon>Agrobacterium</taxon>
    </lineage>
</organism>
<evidence type="ECO:0000256" key="2">
    <source>
        <dbReference type="ARBA" id="ARBA00022603"/>
    </source>
</evidence>
<keyword evidence="3 6" id="KW-0808">Transferase</keyword>
<dbReference type="EMBL" id="QUSG01000008">
    <property type="protein sequence ID" value="KAA3526148.1"/>
    <property type="molecule type" value="Genomic_DNA"/>
</dbReference>
<dbReference type="PANTHER" id="PTHR44942">
    <property type="entry name" value="METHYLTRANSF_11 DOMAIN-CONTAINING PROTEIN"/>
    <property type="match status" value="1"/>
</dbReference>
<dbReference type="GeneID" id="60684939"/>
<dbReference type="OrthoDB" id="9787738at2"/>
<dbReference type="InterPro" id="IPR013216">
    <property type="entry name" value="Methyltransf_11"/>
</dbReference>
<evidence type="ECO:0000313" key="6">
    <source>
        <dbReference type="EMBL" id="KAA3526148.1"/>
    </source>
</evidence>
<evidence type="ECO:0000259" key="5">
    <source>
        <dbReference type="Pfam" id="PF08241"/>
    </source>
</evidence>
<dbReference type="InterPro" id="IPR051052">
    <property type="entry name" value="Diverse_substrate_MTase"/>
</dbReference>
<dbReference type="GO" id="GO:0032259">
    <property type="term" value="P:methylation"/>
    <property type="evidence" value="ECO:0007669"/>
    <property type="project" value="UniProtKB-KW"/>
</dbReference>
<keyword evidence="2 6" id="KW-0489">Methyltransferase</keyword>
<comment type="caution">
    <text evidence="6">The sequence shown here is derived from an EMBL/GenBank/DDBJ whole genome shotgun (WGS) entry which is preliminary data.</text>
</comment>
<feature type="domain" description="Methyltransferase type 11" evidence="5">
    <location>
        <begin position="59"/>
        <end position="152"/>
    </location>
</feature>
<dbReference type="GO" id="GO:0008757">
    <property type="term" value="F:S-adenosylmethionine-dependent methyltransferase activity"/>
    <property type="evidence" value="ECO:0007669"/>
    <property type="project" value="InterPro"/>
</dbReference>
<accession>A0A368NH45</accession>
<reference evidence="6 7" key="1">
    <citation type="submission" date="2018-08" db="EMBL/GenBank/DDBJ databases">
        <title>Genome sequencing of Agrobacterium vitis strain ICMP 10754.</title>
        <authorList>
            <person name="Visnovsky S.B."/>
            <person name="Pitman A.R."/>
        </authorList>
    </citation>
    <scope>NUCLEOTIDE SEQUENCE [LARGE SCALE GENOMIC DNA]</scope>
    <source>
        <strain evidence="6 7">ICMP 10754</strain>
    </source>
</reference>
<dbReference type="Pfam" id="PF08241">
    <property type="entry name" value="Methyltransf_11"/>
    <property type="match status" value="1"/>
</dbReference>
<evidence type="ECO:0000256" key="4">
    <source>
        <dbReference type="SAM" id="MobiDB-lite"/>
    </source>
</evidence>
<proteinExistence type="inferred from homology"/>
<evidence type="ECO:0000256" key="3">
    <source>
        <dbReference type="ARBA" id="ARBA00022679"/>
    </source>
</evidence>
<feature type="compositionally biased region" description="Polar residues" evidence="4">
    <location>
        <begin position="1"/>
        <end position="12"/>
    </location>
</feature>
<dbReference type="CDD" id="cd02440">
    <property type="entry name" value="AdoMet_MTases"/>
    <property type="match status" value="1"/>
</dbReference>
<protein>
    <submittedName>
        <fullName evidence="6">Class I SAM-dependent methyltransferase</fullName>
    </submittedName>
</protein>
<dbReference type="InterPro" id="IPR029063">
    <property type="entry name" value="SAM-dependent_MTases_sf"/>
</dbReference>
<dbReference type="SUPFAM" id="SSF53335">
    <property type="entry name" value="S-adenosyl-L-methionine-dependent methyltransferases"/>
    <property type="match status" value="1"/>
</dbReference>
<sequence>MPTATSEKNTVNENHDHHVQQNFGPKASAYVESAVHASGADLVRLGDIARTANASNGIDLGCGGGHVAYAIAPHMTTVTAIDLSADMLAAVSQTATERGLTNIATLRASAEHLPCDDGQFDFLACRFSAHHWHDVHAGLRQAQRVLKPGAPAIFIDVVSPPSPLLNTHLQAVELLRDTSHVRNYMLSEWTHMLGQAGFAITTCQTSRLRMDFKVWTDRMKTPDAMRTAIRLLQQDAATETKAHFKIESDGSFMLDVALFETHRI</sequence>
<comment type="similarity">
    <text evidence="1">Belongs to the methyltransferase superfamily.</text>
</comment>
<dbReference type="AlphaFoldDB" id="A0A368NH45"/>
<dbReference type="RefSeq" id="WP_060717868.1">
    <property type="nucleotide sequence ID" value="NZ_CP055265.1"/>
</dbReference>
<feature type="region of interest" description="Disordered" evidence="4">
    <location>
        <begin position="1"/>
        <end position="20"/>
    </location>
</feature>
<dbReference type="Proteomes" id="UP000436911">
    <property type="component" value="Unassembled WGS sequence"/>
</dbReference>